<organism evidence="2 3">
    <name type="scientific">Paractinoplanes lichenicola</name>
    <dbReference type="NCBI Taxonomy" id="2802976"/>
    <lineage>
        <taxon>Bacteria</taxon>
        <taxon>Bacillati</taxon>
        <taxon>Actinomycetota</taxon>
        <taxon>Actinomycetes</taxon>
        <taxon>Micromonosporales</taxon>
        <taxon>Micromonosporaceae</taxon>
        <taxon>Paractinoplanes</taxon>
    </lineage>
</organism>
<evidence type="ECO:0000256" key="1">
    <source>
        <dbReference type="SAM" id="MobiDB-lite"/>
    </source>
</evidence>
<accession>A0ABS1W362</accession>
<evidence type="ECO:0000313" key="2">
    <source>
        <dbReference type="EMBL" id="MBL7261159.1"/>
    </source>
</evidence>
<feature type="compositionally biased region" description="Low complexity" evidence="1">
    <location>
        <begin position="222"/>
        <end position="245"/>
    </location>
</feature>
<feature type="region of interest" description="Disordered" evidence="1">
    <location>
        <begin position="163"/>
        <end position="260"/>
    </location>
</feature>
<protein>
    <submittedName>
        <fullName evidence="2">Uncharacterized protein</fullName>
    </submittedName>
</protein>
<dbReference type="Proteomes" id="UP000598996">
    <property type="component" value="Unassembled WGS sequence"/>
</dbReference>
<dbReference type="EMBL" id="JAENHO010000017">
    <property type="protein sequence ID" value="MBL7261159.1"/>
    <property type="molecule type" value="Genomic_DNA"/>
</dbReference>
<gene>
    <name evidence="2" type="ORF">JKJ07_43435</name>
</gene>
<comment type="caution">
    <text evidence="2">The sequence shown here is derived from an EMBL/GenBank/DDBJ whole genome shotgun (WGS) entry which is preliminary data.</text>
</comment>
<sequence>MPARFSSAALVTAAAAGVLVLGSLGGRDSGATELAQISLAAGDGSGALFSARQLVPGREVSNCVRITHAGREVSLQAADLSGPLVAGLRLRVELGTGGTLGDCSGFSGRTVFEGPLTGLAVTGGVATGWTPATTETRTYRLTVEVADDDQFQRAAGTATFRWLLDPGPAATPTTPTPTSPAPSSPAPSSPAASSPTPTTSAPSSAVPSSAVPTRGAPVAGQPAATPSTAAPAVVPVDPARSADPVPELEPQPAETGRSRWSESLGAVVRGAWQLLDATARHPWHLLFSLAAMWLLLFAVDRSDRRDPKLALAPVLREPYLEFTDNNEVDRGEPKD</sequence>
<keyword evidence="3" id="KW-1185">Reference proteome</keyword>
<name>A0ABS1W362_9ACTN</name>
<dbReference type="RefSeq" id="WP_202997869.1">
    <property type="nucleotide sequence ID" value="NZ_JAENHO010000017.1"/>
</dbReference>
<feature type="compositionally biased region" description="Low complexity" evidence="1">
    <location>
        <begin position="189"/>
        <end position="213"/>
    </location>
</feature>
<reference evidence="2 3" key="1">
    <citation type="submission" date="2021-01" db="EMBL/GenBank/DDBJ databases">
        <title>Actinoplanes sp. nov. LDG1-01 isolated from lichen.</title>
        <authorList>
            <person name="Saeng-In P."/>
            <person name="Phongsopitanun W."/>
            <person name="Kanchanasin P."/>
            <person name="Yuki M."/>
            <person name="Kudo T."/>
            <person name="Ohkuma M."/>
            <person name="Tanasupawat S."/>
        </authorList>
    </citation>
    <scope>NUCLEOTIDE SEQUENCE [LARGE SCALE GENOMIC DNA]</scope>
    <source>
        <strain evidence="2 3">LDG1-01</strain>
    </source>
</reference>
<proteinExistence type="predicted"/>
<feature type="compositionally biased region" description="Pro residues" evidence="1">
    <location>
        <begin position="174"/>
        <end position="188"/>
    </location>
</feature>
<evidence type="ECO:0000313" key="3">
    <source>
        <dbReference type="Proteomes" id="UP000598996"/>
    </source>
</evidence>